<dbReference type="PANTHER" id="PTHR42928">
    <property type="entry name" value="TRICARBOXYLATE-BINDING PROTEIN"/>
    <property type="match status" value="1"/>
</dbReference>
<name>A0ABT8AH28_9PROT</name>
<dbReference type="Gene3D" id="3.40.190.10">
    <property type="entry name" value="Periplasmic binding protein-like II"/>
    <property type="match status" value="1"/>
</dbReference>
<dbReference type="CDD" id="cd07012">
    <property type="entry name" value="PBP2_Bug_TTT"/>
    <property type="match status" value="1"/>
</dbReference>
<gene>
    <name evidence="2" type="ORF">QWZ14_31565</name>
</gene>
<dbReference type="Pfam" id="PF03401">
    <property type="entry name" value="TctC"/>
    <property type="match status" value="1"/>
</dbReference>
<dbReference type="InterPro" id="IPR042100">
    <property type="entry name" value="Bug_dom1"/>
</dbReference>
<organism evidence="2 3">
    <name type="scientific">Paeniroseomonas aquatica</name>
    <dbReference type="NCBI Taxonomy" id="373043"/>
    <lineage>
        <taxon>Bacteria</taxon>
        <taxon>Pseudomonadati</taxon>
        <taxon>Pseudomonadota</taxon>
        <taxon>Alphaproteobacteria</taxon>
        <taxon>Acetobacterales</taxon>
        <taxon>Acetobacteraceae</taxon>
        <taxon>Paeniroseomonas</taxon>
    </lineage>
</organism>
<comment type="similarity">
    <text evidence="1">Belongs to the UPF0065 (bug) family.</text>
</comment>
<dbReference type="RefSeq" id="WP_290321061.1">
    <property type="nucleotide sequence ID" value="NZ_JAUFPN010000312.1"/>
</dbReference>
<keyword evidence="3" id="KW-1185">Reference proteome</keyword>
<protein>
    <submittedName>
        <fullName evidence="2">Tripartite tricarboxylate transporter substrate binding protein</fullName>
    </submittedName>
</protein>
<accession>A0ABT8AH28</accession>
<dbReference type="EMBL" id="JAUFPN010000312">
    <property type="protein sequence ID" value="MDN3568940.1"/>
    <property type="molecule type" value="Genomic_DNA"/>
</dbReference>
<dbReference type="SUPFAM" id="SSF53850">
    <property type="entry name" value="Periplasmic binding protein-like II"/>
    <property type="match status" value="1"/>
</dbReference>
<dbReference type="InterPro" id="IPR005064">
    <property type="entry name" value="BUG"/>
</dbReference>
<dbReference type="Gene3D" id="3.40.190.150">
    <property type="entry name" value="Bordetella uptake gene, domain 1"/>
    <property type="match status" value="1"/>
</dbReference>
<evidence type="ECO:0000313" key="3">
    <source>
        <dbReference type="Proteomes" id="UP001529369"/>
    </source>
</evidence>
<reference evidence="3" key="1">
    <citation type="journal article" date="2019" name="Int. J. Syst. Evol. Microbiol.">
        <title>The Global Catalogue of Microorganisms (GCM) 10K type strain sequencing project: providing services to taxonomists for standard genome sequencing and annotation.</title>
        <authorList>
            <consortium name="The Broad Institute Genomics Platform"/>
            <consortium name="The Broad Institute Genome Sequencing Center for Infectious Disease"/>
            <person name="Wu L."/>
            <person name="Ma J."/>
        </authorList>
    </citation>
    <scope>NUCLEOTIDE SEQUENCE [LARGE SCALE GENOMIC DNA]</scope>
    <source>
        <strain evidence="3">CECT 7131</strain>
    </source>
</reference>
<dbReference type="PANTHER" id="PTHR42928:SF5">
    <property type="entry name" value="BLR1237 PROTEIN"/>
    <property type="match status" value="1"/>
</dbReference>
<dbReference type="PIRSF" id="PIRSF017082">
    <property type="entry name" value="YflP"/>
    <property type="match status" value="1"/>
</dbReference>
<comment type="caution">
    <text evidence="2">The sequence shown here is derived from an EMBL/GenBank/DDBJ whole genome shotgun (WGS) entry which is preliminary data.</text>
</comment>
<evidence type="ECO:0000313" key="2">
    <source>
        <dbReference type="EMBL" id="MDN3568940.1"/>
    </source>
</evidence>
<proteinExistence type="inferred from homology"/>
<evidence type="ECO:0000256" key="1">
    <source>
        <dbReference type="ARBA" id="ARBA00006987"/>
    </source>
</evidence>
<dbReference type="Proteomes" id="UP001529369">
    <property type="component" value="Unassembled WGS sequence"/>
</dbReference>
<sequence>MLHRRGLLAAASLLPLAARAEGRPIRVIVGYVAGGGVDITMRILAPRLSALLGQPVVVDNRPGGAGNLANELLAQAPPDGLTLMVGTIGQMTVNPLLTKLSLDPVTAFTPVSLLVDVTNLLVVPADRPWRSVAELVAAAKREPGVLTYGSSSVGSAGHLAAAVLDQAAGIETVHVPYRGGGQLITDLISGKIDFGFATAATTLPHVQPGDGRPGRLRALAVPTARRSALVPAVPTIAESGVPGFDVVNWYGLLAPKDLAPARVETLNAALHEAMRDPEVLAKFTAQGLEPLPGSAAEFQRFMAAEAARWARVVKAAGISGG</sequence>